<dbReference type="Proteomes" id="UP000010816">
    <property type="component" value="Chromosome"/>
</dbReference>
<keyword evidence="2" id="KW-1185">Reference proteome</keyword>
<organism evidence="1 2">
    <name type="scientific">Thioflavicoccus mobilis 8321</name>
    <dbReference type="NCBI Taxonomy" id="765912"/>
    <lineage>
        <taxon>Bacteria</taxon>
        <taxon>Pseudomonadati</taxon>
        <taxon>Pseudomonadota</taxon>
        <taxon>Gammaproteobacteria</taxon>
        <taxon>Chromatiales</taxon>
        <taxon>Chromatiaceae</taxon>
        <taxon>Thioflavicoccus</taxon>
    </lineage>
</organism>
<gene>
    <name evidence="1" type="ORF">Thimo_2720</name>
</gene>
<dbReference type="EMBL" id="CP003051">
    <property type="protein sequence ID" value="AGA91430.1"/>
    <property type="molecule type" value="Genomic_DNA"/>
</dbReference>
<dbReference type="AlphaFoldDB" id="L0H1B4"/>
<evidence type="ECO:0000313" key="1">
    <source>
        <dbReference type="EMBL" id="AGA91430.1"/>
    </source>
</evidence>
<name>L0H1B4_9GAMM</name>
<protein>
    <submittedName>
        <fullName evidence="1">Uncharacterized protein</fullName>
    </submittedName>
</protein>
<dbReference type="STRING" id="765912.Thimo_2720"/>
<dbReference type="KEGG" id="tmb:Thimo_2720"/>
<sequence>MMGALQVKGPFNISDVGAAPRLPGIYVWYARFAVEEADWNSRYAGSEEMAAVYLMKALKNQFLKYERQEMKVSAATNFSSEWKGTLQEDQLAKWRIGQETDGGADGFGDKLQTCLRDDHSRQALVTMIELAFPLFCAPLYVGKASEQTLRERLKQHKQIYLQLWERYLKDRQFPDRLREPKNFAERAIKLGFAAEDLYCYTLSFDVGADDGLSPSDGTALIEATEWLLNRWATPILGRQ</sequence>
<evidence type="ECO:0000313" key="2">
    <source>
        <dbReference type="Proteomes" id="UP000010816"/>
    </source>
</evidence>
<proteinExistence type="predicted"/>
<reference evidence="1 2" key="1">
    <citation type="submission" date="2011-09" db="EMBL/GenBank/DDBJ databases">
        <title>Complete sequence of chromosome of Thioflavicoccus mobilis 8321.</title>
        <authorList>
            <consortium name="US DOE Joint Genome Institute"/>
            <person name="Lucas S."/>
            <person name="Han J."/>
            <person name="Lapidus A."/>
            <person name="Cheng J.-F."/>
            <person name="Goodwin L."/>
            <person name="Pitluck S."/>
            <person name="Peters L."/>
            <person name="Ovchinnikova G."/>
            <person name="Lu M."/>
            <person name="Detter J.C."/>
            <person name="Han C."/>
            <person name="Tapia R."/>
            <person name="Land M."/>
            <person name="Hauser L."/>
            <person name="Kyrpides N."/>
            <person name="Ivanova N."/>
            <person name="Pagani I."/>
            <person name="Vogl K."/>
            <person name="Liu Z."/>
            <person name="Imhoff J."/>
            <person name="Thiel V."/>
            <person name="Frigaard N.-U."/>
            <person name="Bryant D."/>
            <person name="Woyke T."/>
        </authorList>
    </citation>
    <scope>NUCLEOTIDE SEQUENCE [LARGE SCALE GENOMIC DNA]</scope>
    <source>
        <strain evidence="1 2">8321</strain>
    </source>
</reference>
<dbReference type="HOGENOM" id="CLU_1155403_0_0_6"/>
<accession>L0H1B4</accession>
<dbReference type="eggNOG" id="ENOG5033H9J">
    <property type="taxonomic scope" value="Bacteria"/>
</dbReference>